<dbReference type="Pfam" id="PF04082">
    <property type="entry name" value="Fungal_trans"/>
    <property type="match status" value="1"/>
</dbReference>
<feature type="compositionally biased region" description="Basic residues" evidence="5">
    <location>
        <begin position="25"/>
        <end position="44"/>
    </location>
</feature>
<keyword evidence="8" id="KW-1185">Reference proteome</keyword>
<evidence type="ECO:0000256" key="1">
    <source>
        <dbReference type="ARBA" id="ARBA00004123"/>
    </source>
</evidence>
<accession>A0A9W9SDU7</accession>
<comment type="caution">
    <text evidence="7">The sequence shown here is derived from an EMBL/GenBank/DDBJ whole genome shotgun (WGS) entry which is preliminary data.</text>
</comment>
<reference evidence="7" key="2">
    <citation type="journal article" date="2023" name="IMA Fungus">
        <title>Comparative genomic study of the Penicillium genus elucidates a diverse pangenome and 15 lateral gene transfer events.</title>
        <authorList>
            <person name="Petersen C."/>
            <person name="Sorensen T."/>
            <person name="Nielsen M.R."/>
            <person name="Sondergaard T.E."/>
            <person name="Sorensen J.L."/>
            <person name="Fitzpatrick D.A."/>
            <person name="Frisvad J.C."/>
            <person name="Nielsen K.L."/>
        </authorList>
    </citation>
    <scope>NUCLEOTIDE SEQUENCE</scope>
    <source>
        <strain evidence="7">IBT 29677</strain>
    </source>
</reference>
<dbReference type="OrthoDB" id="39175at2759"/>
<keyword evidence="3" id="KW-0238">DNA-binding</keyword>
<dbReference type="PANTHER" id="PTHR46910:SF3">
    <property type="entry name" value="HALOTOLERANCE PROTEIN 9-RELATED"/>
    <property type="match status" value="1"/>
</dbReference>
<evidence type="ECO:0000256" key="3">
    <source>
        <dbReference type="ARBA" id="ARBA00023125"/>
    </source>
</evidence>
<keyword evidence="4" id="KW-0539">Nucleus</keyword>
<comment type="subcellular location">
    <subcellularLocation>
        <location evidence="1">Nucleus</location>
    </subcellularLocation>
</comment>
<name>A0A9W9SDU7_9EURO</name>
<dbReference type="GO" id="GO:0006351">
    <property type="term" value="P:DNA-templated transcription"/>
    <property type="evidence" value="ECO:0007669"/>
    <property type="project" value="InterPro"/>
</dbReference>
<evidence type="ECO:0000313" key="7">
    <source>
        <dbReference type="EMBL" id="KAJ5376185.1"/>
    </source>
</evidence>
<dbReference type="PANTHER" id="PTHR46910">
    <property type="entry name" value="TRANSCRIPTION FACTOR PDR1"/>
    <property type="match status" value="1"/>
</dbReference>
<gene>
    <name evidence="7" type="ORF">N7509_013071</name>
</gene>
<dbReference type="GO" id="GO:0008270">
    <property type="term" value="F:zinc ion binding"/>
    <property type="evidence" value="ECO:0007669"/>
    <property type="project" value="InterPro"/>
</dbReference>
<organism evidence="7 8">
    <name type="scientific">Penicillium cosmopolitanum</name>
    <dbReference type="NCBI Taxonomy" id="1131564"/>
    <lineage>
        <taxon>Eukaryota</taxon>
        <taxon>Fungi</taxon>
        <taxon>Dikarya</taxon>
        <taxon>Ascomycota</taxon>
        <taxon>Pezizomycotina</taxon>
        <taxon>Eurotiomycetes</taxon>
        <taxon>Eurotiomycetidae</taxon>
        <taxon>Eurotiales</taxon>
        <taxon>Aspergillaceae</taxon>
        <taxon>Penicillium</taxon>
    </lineage>
</organism>
<evidence type="ECO:0000256" key="4">
    <source>
        <dbReference type="ARBA" id="ARBA00023242"/>
    </source>
</evidence>
<dbReference type="Proteomes" id="UP001147747">
    <property type="component" value="Unassembled WGS sequence"/>
</dbReference>
<dbReference type="GO" id="GO:0003700">
    <property type="term" value="F:DNA-binding transcription factor activity"/>
    <property type="evidence" value="ECO:0007669"/>
    <property type="project" value="InterPro"/>
</dbReference>
<sequence length="583" mass="65727">MAHNPMAHNEKSLAARASRSCDRCKARKKRNKSCHFGHTKRLLRRSNPSAYEPQQPSSIRDSQDDLRPSLQLYPDLYIDRVLTDPQSTGLTNSSTSVFRAHENHITSTNLAFFSESKIRLISERLGHTKLQDLLEDNEADLADKMHKTRTPIKFILPLQPVLVDSQACSTYISAYFEHVHPIYPFLDQKEFKDGIHNFNKARDISANPSLSALYYAVLALGCQQVGRGSFHPGQGQAWEFYQVSLGLLSDILHPCDSLINLQAITAMAIFALNMSCLQIMETLITESARMAHCLGYHLAPAHHSLFSISAIMRTSDQYDLAIKLLCDDLEAWKATLPPRLRPGQPYHPMHYKDQPILGVMVLRLHYAYYALLISLCRLRLHVSKDSLSLGKAKEKLLGASRLVIQSTRYIDRQPYTPLWMLSVVPISAMFVIFDFIVFNPLHPETEFNLALMDVAAAYFLRLESATEASLSSSKLTGFAHIASDFIQNSLYGQPPSRSEPQSDFLTMPREQVPVPVGLNGNCRNFHNTPEIYALDEMMSTDEDLSPSSLFYPVIRAQPSADDNLPFGFDFSDLFDIMIPQISS</sequence>
<dbReference type="RefSeq" id="XP_056481215.1">
    <property type="nucleotide sequence ID" value="XM_056637708.1"/>
</dbReference>
<protein>
    <submittedName>
        <fullName evidence="7">Fungal-specific transcription factor domain-containing protein</fullName>
    </submittedName>
</protein>
<feature type="compositionally biased region" description="Basic and acidic residues" evidence="5">
    <location>
        <begin position="8"/>
        <end position="24"/>
    </location>
</feature>
<feature type="region of interest" description="Disordered" evidence="5">
    <location>
        <begin position="1"/>
        <end position="65"/>
    </location>
</feature>
<feature type="domain" description="Xylanolytic transcriptional activator regulatory" evidence="6">
    <location>
        <begin position="172"/>
        <end position="304"/>
    </location>
</feature>
<dbReference type="GO" id="GO:0003677">
    <property type="term" value="F:DNA binding"/>
    <property type="evidence" value="ECO:0007669"/>
    <property type="project" value="UniProtKB-KW"/>
</dbReference>
<evidence type="ECO:0000256" key="2">
    <source>
        <dbReference type="ARBA" id="ARBA00022723"/>
    </source>
</evidence>
<proteinExistence type="predicted"/>
<dbReference type="CDD" id="cd12148">
    <property type="entry name" value="fungal_TF_MHR"/>
    <property type="match status" value="1"/>
</dbReference>
<feature type="compositionally biased region" description="Polar residues" evidence="5">
    <location>
        <begin position="46"/>
        <end position="60"/>
    </location>
</feature>
<keyword evidence="2" id="KW-0479">Metal-binding</keyword>
<evidence type="ECO:0000313" key="8">
    <source>
        <dbReference type="Proteomes" id="UP001147747"/>
    </source>
</evidence>
<dbReference type="InterPro" id="IPR050987">
    <property type="entry name" value="AtrR-like"/>
</dbReference>
<reference evidence="7" key="1">
    <citation type="submission" date="2022-12" db="EMBL/GenBank/DDBJ databases">
        <authorList>
            <person name="Petersen C."/>
        </authorList>
    </citation>
    <scope>NUCLEOTIDE SEQUENCE</scope>
    <source>
        <strain evidence="7">IBT 29677</strain>
    </source>
</reference>
<evidence type="ECO:0000259" key="6">
    <source>
        <dbReference type="Pfam" id="PF04082"/>
    </source>
</evidence>
<dbReference type="InterPro" id="IPR007219">
    <property type="entry name" value="XnlR_reg_dom"/>
</dbReference>
<dbReference type="EMBL" id="JAPZBU010000012">
    <property type="protein sequence ID" value="KAJ5376185.1"/>
    <property type="molecule type" value="Genomic_DNA"/>
</dbReference>
<dbReference type="GeneID" id="81376688"/>
<dbReference type="GO" id="GO:0005634">
    <property type="term" value="C:nucleus"/>
    <property type="evidence" value="ECO:0007669"/>
    <property type="project" value="UniProtKB-SubCell"/>
</dbReference>
<evidence type="ECO:0000256" key="5">
    <source>
        <dbReference type="SAM" id="MobiDB-lite"/>
    </source>
</evidence>
<dbReference type="AlphaFoldDB" id="A0A9W9SDU7"/>